<dbReference type="GeneID" id="63803620"/>
<name>A0A1Y1WC28_9FUNG</name>
<evidence type="ECO:0000259" key="1">
    <source>
        <dbReference type="PROSITE" id="PS50404"/>
    </source>
</evidence>
<keyword evidence="4" id="KW-1185">Reference proteome</keyword>
<dbReference type="SUPFAM" id="SSF47616">
    <property type="entry name" value="GST C-terminal domain-like"/>
    <property type="match status" value="1"/>
</dbReference>
<dbReference type="OrthoDB" id="414243at2759"/>
<protein>
    <recommendedName>
        <fullName evidence="5">Glutathione S-transferase</fullName>
    </recommendedName>
</protein>
<dbReference type="EMBL" id="MCFD01000004">
    <property type="protein sequence ID" value="ORX71099.1"/>
    <property type="molecule type" value="Genomic_DNA"/>
</dbReference>
<dbReference type="Pfam" id="PF14497">
    <property type="entry name" value="GST_C_3"/>
    <property type="match status" value="1"/>
</dbReference>
<proteinExistence type="predicted"/>
<dbReference type="RefSeq" id="XP_040744614.1">
    <property type="nucleotide sequence ID" value="XM_040886972.1"/>
</dbReference>
<evidence type="ECO:0000259" key="2">
    <source>
        <dbReference type="PROSITE" id="PS50405"/>
    </source>
</evidence>
<dbReference type="Gene3D" id="3.40.30.10">
    <property type="entry name" value="Glutaredoxin"/>
    <property type="match status" value="1"/>
</dbReference>
<dbReference type="InterPro" id="IPR036249">
    <property type="entry name" value="Thioredoxin-like_sf"/>
</dbReference>
<dbReference type="InterPro" id="IPR004045">
    <property type="entry name" value="Glutathione_S-Trfase_N"/>
</dbReference>
<dbReference type="InterPro" id="IPR010987">
    <property type="entry name" value="Glutathione-S-Trfase_C-like"/>
</dbReference>
<sequence>MSTYTLRHFPIQARPETCRALLSYDGGDYTSEHPVWPMEKSKQPFGKVPVLIETDASGNVFQLSDSMAIEHYLATKKGLMVDSSPQDRARQDELRSQILDIFLFAPQYRFATEEARKTIKEQYVTQAKFFIDFHESHLKNNGSNGYYFGSKITYVDIALVATMRALRRFGDESMPGMTGYLSPERTPLINKVLDVVGNDPKLAKFFSEPRVKPAVL</sequence>
<evidence type="ECO:0000313" key="3">
    <source>
        <dbReference type="EMBL" id="ORX71099.1"/>
    </source>
</evidence>
<dbReference type="PANTHER" id="PTHR11571">
    <property type="entry name" value="GLUTATHIONE S-TRANSFERASE"/>
    <property type="match status" value="1"/>
</dbReference>
<evidence type="ECO:0000313" key="4">
    <source>
        <dbReference type="Proteomes" id="UP000193922"/>
    </source>
</evidence>
<gene>
    <name evidence="3" type="ORF">DL89DRAFT_266123</name>
</gene>
<dbReference type="AlphaFoldDB" id="A0A1Y1WC28"/>
<dbReference type="InterPro" id="IPR050213">
    <property type="entry name" value="GST_superfamily"/>
</dbReference>
<dbReference type="SUPFAM" id="SSF52833">
    <property type="entry name" value="Thioredoxin-like"/>
    <property type="match status" value="1"/>
</dbReference>
<dbReference type="InterPro" id="IPR036282">
    <property type="entry name" value="Glutathione-S-Trfase_C_sf"/>
</dbReference>
<feature type="domain" description="GST N-terminal" evidence="1">
    <location>
        <begin position="2"/>
        <end position="81"/>
    </location>
</feature>
<organism evidence="3 4">
    <name type="scientific">Linderina pennispora</name>
    <dbReference type="NCBI Taxonomy" id="61395"/>
    <lineage>
        <taxon>Eukaryota</taxon>
        <taxon>Fungi</taxon>
        <taxon>Fungi incertae sedis</taxon>
        <taxon>Zoopagomycota</taxon>
        <taxon>Kickxellomycotina</taxon>
        <taxon>Kickxellomycetes</taxon>
        <taxon>Kickxellales</taxon>
        <taxon>Kickxellaceae</taxon>
        <taxon>Linderina</taxon>
    </lineage>
</organism>
<dbReference type="PANTHER" id="PTHR11571:SF150">
    <property type="entry name" value="GLUTATHIONE S-TRANSFERASE"/>
    <property type="match status" value="1"/>
</dbReference>
<dbReference type="PROSITE" id="PS50404">
    <property type="entry name" value="GST_NTER"/>
    <property type="match status" value="1"/>
</dbReference>
<dbReference type="GO" id="GO:0006749">
    <property type="term" value="P:glutathione metabolic process"/>
    <property type="evidence" value="ECO:0007669"/>
    <property type="project" value="TreeGrafter"/>
</dbReference>
<accession>A0A1Y1WC28</accession>
<dbReference type="GO" id="GO:0004364">
    <property type="term" value="F:glutathione transferase activity"/>
    <property type="evidence" value="ECO:0007669"/>
    <property type="project" value="TreeGrafter"/>
</dbReference>
<dbReference type="PROSITE" id="PS50405">
    <property type="entry name" value="GST_CTER"/>
    <property type="match status" value="1"/>
</dbReference>
<dbReference type="Gene3D" id="1.20.1050.10">
    <property type="match status" value="1"/>
</dbReference>
<reference evidence="3 4" key="1">
    <citation type="submission" date="2016-07" db="EMBL/GenBank/DDBJ databases">
        <title>Pervasive Adenine N6-methylation of Active Genes in Fungi.</title>
        <authorList>
            <consortium name="DOE Joint Genome Institute"/>
            <person name="Mondo S.J."/>
            <person name="Dannebaum R.O."/>
            <person name="Kuo R.C."/>
            <person name="Labutti K."/>
            <person name="Haridas S."/>
            <person name="Kuo A."/>
            <person name="Salamov A."/>
            <person name="Ahrendt S.R."/>
            <person name="Lipzen A."/>
            <person name="Sullivan W."/>
            <person name="Andreopoulos W.B."/>
            <person name="Clum A."/>
            <person name="Lindquist E."/>
            <person name="Daum C."/>
            <person name="Ramamoorthy G.K."/>
            <person name="Gryganskyi A."/>
            <person name="Culley D."/>
            <person name="Magnuson J.K."/>
            <person name="James T.Y."/>
            <person name="O'Malley M.A."/>
            <person name="Stajich J.E."/>
            <person name="Spatafora J.W."/>
            <person name="Visel A."/>
            <person name="Grigoriev I.V."/>
        </authorList>
    </citation>
    <scope>NUCLEOTIDE SEQUENCE [LARGE SCALE GENOMIC DNA]</scope>
    <source>
        <strain evidence="3 4">ATCC 12442</strain>
    </source>
</reference>
<comment type="caution">
    <text evidence="3">The sequence shown here is derived from an EMBL/GenBank/DDBJ whole genome shotgun (WGS) entry which is preliminary data.</text>
</comment>
<evidence type="ECO:0008006" key="5">
    <source>
        <dbReference type="Google" id="ProtNLM"/>
    </source>
</evidence>
<feature type="domain" description="GST C-terminal" evidence="2">
    <location>
        <begin position="84"/>
        <end position="215"/>
    </location>
</feature>
<dbReference type="InterPro" id="IPR004046">
    <property type="entry name" value="GST_C"/>
</dbReference>
<dbReference type="Proteomes" id="UP000193922">
    <property type="component" value="Unassembled WGS sequence"/>
</dbReference>
<dbReference type="STRING" id="61395.A0A1Y1WC28"/>